<feature type="domain" description="Cadherin" evidence="12">
    <location>
        <begin position="1013"/>
        <end position="1120"/>
    </location>
</feature>
<dbReference type="GO" id="GO:0001736">
    <property type="term" value="P:establishment of planar polarity"/>
    <property type="evidence" value="ECO:0007669"/>
    <property type="project" value="UniProtKB-ARBA"/>
</dbReference>
<feature type="domain" description="Cadherin" evidence="12">
    <location>
        <begin position="348"/>
        <end position="442"/>
    </location>
</feature>
<evidence type="ECO:0000256" key="8">
    <source>
        <dbReference type="ARBA" id="ARBA00023136"/>
    </source>
</evidence>
<dbReference type="SMART" id="SM00112">
    <property type="entry name" value="CA"/>
    <property type="match status" value="10"/>
</dbReference>
<organism evidence="13 14">
    <name type="scientific">Loa loa</name>
    <name type="common">Eye worm</name>
    <name type="synonym">Filaria loa</name>
    <dbReference type="NCBI Taxonomy" id="7209"/>
    <lineage>
        <taxon>Eukaryota</taxon>
        <taxon>Metazoa</taxon>
        <taxon>Ecdysozoa</taxon>
        <taxon>Nematoda</taxon>
        <taxon>Chromadorea</taxon>
        <taxon>Rhabditida</taxon>
        <taxon>Spirurina</taxon>
        <taxon>Spiruromorpha</taxon>
        <taxon>Filarioidea</taxon>
        <taxon>Onchocercidae</taxon>
        <taxon>Loa</taxon>
    </lineage>
</organism>
<keyword evidence="9" id="KW-1015">Disulfide bond</keyword>
<evidence type="ECO:0000256" key="5">
    <source>
        <dbReference type="ARBA" id="ARBA00022837"/>
    </source>
</evidence>
<evidence type="ECO:0000256" key="10">
    <source>
        <dbReference type="ARBA" id="ARBA00023180"/>
    </source>
</evidence>
<proteinExistence type="predicted"/>
<feature type="domain" description="Cadherin" evidence="12">
    <location>
        <begin position="243"/>
        <end position="347"/>
    </location>
</feature>
<feature type="domain" description="Cadherin" evidence="12">
    <location>
        <begin position="905"/>
        <end position="1011"/>
    </location>
</feature>
<evidence type="ECO:0000256" key="4">
    <source>
        <dbReference type="ARBA" id="ARBA00022737"/>
    </source>
</evidence>
<dbReference type="STRING" id="7209.A0A1I7VAY9"/>
<keyword evidence="8" id="KW-0472">Membrane</keyword>
<keyword evidence="6" id="KW-0130">Cell adhesion</keyword>
<dbReference type="InterPro" id="IPR015919">
    <property type="entry name" value="Cadherin-like_sf"/>
</dbReference>
<dbReference type="FunFam" id="2.60.40.60:FF:000039">
    <property type="entry name" value="FAT atypical cadherin 3"/>
    <property type="match status" value="1"/>
</dbReference>
<feature type="domain" description="Cadherin" evidence="12">
    <location>
        <begin position="145"/>
        <end position="242"/>
    </location>
</feature>
<reference evidence="14" key="2">
    <citation type="submission" date="2016-11" db="UniProtKB">
        <authorList>
            <consortium name="WormBaseParasite"/>
        </authorList>
    </citation>
    <scope>IDENTIFICATION</scope>
</reference>
<dbReference type="GO" id="GO:0005911">
    <property type="term" value="C:cell-cell junction"/>
    <property type="evidence" value="ECO:0007669"/>
    <property type="project" value="TreeGrafter"/>
</dbReference>
<keyword evidence="13" id="KW-1185">Reference proteome</keyword>
<dbReference type="CDD" id="cd11304">
    <property type="entry name" value="Cadherin_repeat"/>
    <property type="match status" value="10"/>
</dbReference>
<dbReference type="GO" id="GO:0048589">
    <property type="term" value="P:developmental growth"/>
    <property type="evidence" value="ECO:0007669"/>
    <property type="project" value="UniProtKB-ARBA"/>
</dbReference>
<evidence type="ECO:0000256" key="6">
    <source>
        <dbReference type="ARBA" id="ARBA00022889"/>
    </source>
</evidence>
<dbReference type="Gene3D" id="2.60.40.60">
    <property type="entry name" value="Cadherins"/>
    <property type="match status" value="10"/>
</dbReference>
<evidence type="ECO:0000259" key="12">
    <source>
        <dbReference type="PROSITE" id="PS50268"/>
    </source>
</evidence>
<dbReference type="GO" id="GO:0005509">
    <property type="term" value="F:calcium ion binding"/>
    <property type="evidence" value="ECO:0007669"/>
    <property type="project" value="UniProtKB-UniRule"/>
</dbReference>
<dbReference type="GO" id="GO:0007156">
    <property type="term" value="P:homophilic cell adhesion via plasma membrane adhesion molecules"/>
    <property type="evidence" value="ECO:0007669"/>
    <property type="project" value="InterPro"/>
</dbReference>
<evidence type="ECO:0000256" key="7">
    <source>
        <dbReference type="ARBA" id="ARBA00022989"/>
    </source>
</evidence>
<evidence type="ECO:0000256" key="11">
    <source>
        <dbReference type="PROSITE-ProRule" id="PRU00043"/>
    </source>
</evidence>
<dbReference type="eggNOG" id="KOG3594">
    <property type="taxonomic scope" value="Eukaryota"/>
</dbReference>
<feature type="domain" description="Cadherin" evidence="12">
    <location>
        <begin position="442"/>
        <end position="550"/>
    </location>
</feature>
<dbReference type="PROSITE" id="PS50268">
    <property type="entry name" value="CADHERIN_2"/>
    <property type="match status" value="11"/>
</dbReference>
<dbReference type="FunFam" id="2.60.40.60:FF:000020">
    <property type="entry name" value="Dachsous cadherin-related 1b"/>
    <property type="match status" value="1"/>
</dbReference>
<evidence type="ECO:0000256" key="9">
    <source>
        <dbReference type="ARBA" id="ARBA00023157"/>
    </source>
</evidence>
<feature type="domain" description="Cadherin" evidence="12">
    <location>
        <begin position="821"/>
        <end position="879"/>
    </location>
</feature>
<dbReference type="InterPro" id="IPR002126">
    <property type="entry name" value="Cadherin-like_dom"/>
</dbReference>
<feature type="domain" description="Cadherin" evidence="12">
    <location>
        <begin position="717"/>
        <end position="821"/>
    </location>
</feature>
<keyword evidence="2" id="KW-0245">EGF-like domain</keyword>
<reference evidence="13" key="1">
    <citation type="submission" date="2012-04" db="EMBL/GenBank/DDBJ databases">
        <title>The Genome Sequence of Loa loa.</title>
        <authorList>
            <consortium name="The Broad Institute Genome Sequencing Platform"/>
            <consortium name="Broad Institute Genome Sequencing Center for Infectious Disease"/>
            <person name="Nutman T.B."/>
            <person name="Fink D.L."/>
            <person name="Russ C."/>
            <person name="Young S."/>
            <person name="Zeng Q."/>
            <person name="Gargeya S."/>
            <person name="Alvarado L."/>
            <person name="Berlin A."/>
            <person name="Chapman S.B."/>
            <person name="Chen Z."/>
            <person name="Freedman E."/>
            <person name="Gellesch M."/>
            <person name="Goldberg J."/>
            <person name="Griggs A."/>
            <person name="Gujja S."/>
            <person name="Heilman E.R."/>
            <person name="Heiman D."/>
            <person name="Howarth C."/>
            <person name="Mehta T."/>
            <person name="Neiman D."/>
            <person name="Pearson M."/>
            <person name="Roberts A."/>
            <person name="Saif S."/>
            <person name="Shea T."/>
            <person name="Shenoy N."/>
            <person name="Sisk P."/>
            <person name="Stolte C."/>
            <person name="Sykes S."/>
            <person name="White J."/>
            <person name="Yandava C."/>
            <person name="Haas B."/>
            <person name="Henn M.R."/>
            <person name="Nusbaum C."/>
            <person name="Birren B."/>
        </authorList>
    </citation>
    <scope>NUCLEOTIDE SEQUENCE [LARGE SCALE GENOMIC DNA]</scope>
</reference>
<accession>A0A1I7VAY9</accession>
<dbReference type="GO" id="GO:0007411">
    <property type="term" value="P:axon guidance"/>
    <property type="evidence" value="ECO:0007669"/>
    <property type="project" value="UniProtKB-ARBA"/>
</dbReference>
<dbReference type="WBParaSite" id="EN70_11787">
    <property type="protein sequence ID" value="EN70_11787"/>
    <property type="gene ID" value="EN70_11787"/>
</dbReference>
<dbReference type="Pfam" id="PF00028">
    <property type="entry name" value="Cadherin"/>
    <property type="match status" value="7"/>
</dbReference>
<dbReference type="PRINTS" id="PR00205">
    <property type="entry name" value="CADHERIN"/>
</dbReference>
<dbReference type="GO" id="GO:0048513">
    <property type="term" value="P:animal organ development"/>
    <property type="evidence" value="ECO:0007669"/>
    <property type="project" value="UniProtKB-ARBA"/>
</dbReference>
<protein>
    <submittedName>
        <fullName evidence="14">Cadherin</fullName>
    </submittedName>
</protein>
<evidence type="ECO:0000256" key="1">
    <source>
        <dbReference type="ARBA" id="ARBA00004167"/>
    </source>
</evidence>
<dbReference type="InterPro" id="IPR020894">
    <property type="entry name" value="Cadherin_CS"/>
</dbReference>
<feature type="domain" description="Cadherin" evidence="12">
    <location>
        <begin position="19"/>
        <end position="43"/>
    </location>
</feature>
<keyword evidence="4" id="KW-0677">Repeat</keyword>
<dbReference type="GO" id="GO:0007163">
    <property type="term" value="P:establishment or maintenance of cell polarity"/>
    <property type="evidence" value="ECO:0007669"/>
    <property type="project" value="UniProtKB-ARBA"/>
</dbReference>
<keyword evidence="10" id="KW-0325">Glycoprotein</keyword>
<dbReference type="GO" id="GO:0005886">
    <property type="term" value="C:plasma membrane"/>
    <property type="evidence" value="ECO:0007669"/>
    <property type="project" value="InterPro"/>
</dbReference>
<dbReference type="PANTHER" id="PTHR24025:SF23">
    <property type="entry name" value="NEURAL-CADHERIN"/>
    <property type="match status" value="1"/>
</dbReference>
<dbReference type="SUPFAM" id="SSF49313">
    <property type="entry name" value="Cadherin-like"/>
    <property type="match status" value="11"/>
</dbReference>
<sequence>MFREISIVEYLQQEKQYYISDGQSSRALVNVHVEDVNDNAPVFYPEQYNVSVRENIEIDSLLILLSANDADSGKYGEVHYRFVTEESDSFRLDGKSGRLYVQNKLTKEDYHLTVEAIDGNGLVSEKPAIIHINVISNSIPIPQFTSILYQFNVLEETLPGITIGKVKANGLFPISYSVYSGDSDHFFTIDAKNGQINVAQYLDADKWEQLLINVQAQMKDGGINYTQILIKLTDTNDNAPKFEMDKMEAYIYENHPIHQPFFAVQAYDKDRGKNGEVIYALIKSEPECPVSIRPLTGELVLLTNLDFEMINKYWLVIQAHDQGVPPHSSNITIILNVLDINDNKPEFNEQIYSIKIPEDIPLMTDILIVQANDRDSEQNGRISYRLNEGNHDFAIHPVNGNIFVNGTLDREMIAEYHLHPELSSQAIVHIKILDINDNSPKCPMRNSFTITDDINTGVTFEKLIATDPDEGLNGSLLYRLQVEDVNFAIQNNGELFVKRKFTGKDYRKESRLSVIVLDRNGDMQARSTICPIRISIEKIHSKVKFLEPIDRIIKIDEKCASGCMLKMLNGTDIARWEIEMSATINDNGTLSIIAFDNDERQKQITFIIRKSTLEITHPIDKTTVIRISRTTPVGSKLVTLSNEQNNETFWHLENETDAFYLDSITSNLYLATNIRWIFNKNFLLKIIKWNLSNYYQIEQQNIYIEIEPTNIYWPQFFNCPRFFTIKENEPTGSIIGKISAEDMDDNSDGQLTYSLVQGSTSLFSIDPDTAELILIRSLHWEKDLSLFVVVEVEDNYRNVIKHSHCAVFINVEDINDHQPQFLSSSTITIDDNFVEGDIIHHVIAIDDDAGDNAKITYTLINDNTNDTFIIDPNTVIASGGEKLIDWALIHLNIINTNQYPPRISSSSCGNLTIRENIATKHLTRIYAWDKDNDDNNNNNGEIFYKIVAGNENFAFFLNSSTGLLSCRELDYEQQSQYFLVITAEDQGIPKRADTCTLRITVTDENDNVPVFIDNIPTLIEIDDSKQIGEILGRLSATDQDDGLNGKIIYSIVEDTSGLLDIHPDTGEIIFARDYPTSQNDYIIKVKAEDQGVSRVLSSEFNIQLHLIRTKSMLKLGEPQFLSDHYNGFINEGEQRGQFVLQIHSIDHLTEDAPLAYSIVSGNMDAAFDIDDNGRLITAQELDYEIKNVYNLKVIGTGNGKNTPETDIHIRGSIIGKIRANDPDTGHGGIVRYELAINSMNDFRIDPETGTID</sequence>
<dbReference type="Proteomes" id="UP000095285">
    <property type="component" value="Unassembled WGS sequence"/>
</dbReference>
<feature type="domain" description="Cadherin" evidence="12">
    <location>
        <begin position="1121"/>
        <end position="1248"/>
    </location>
</feature>
<keyword evidence="7" id="KW-1133">Transmembrane helix</keyword>
<feature type="domain" description="Cadherin" evidence="12">
    <location>
        <begin position="44"/>
        <end position="144"/>
    </location>
</feature>
<dbReference type="AlphaFoldDB" id="A0A1I7VAY9"/>
<evidence type="ECO:0000256" key="3">
    <source>
        <dbReference type="ARBA" id="ARBA00022692"/>
    </source>
</evidence>
<keyword evidence="3" id="KW-0812">Transmembrane</keyword>
<evidence type="ECO:0000313" key="13">
    <source>
        <dbReference type="Proteomes" id="UP000095285"/>
    </source>
</evidence>
<name>A0A1I7VAY9_LOALO</name>
<comment type="subcellular location">
    <subcellularLocation>
        <location evidence="1">Membrane</location>
        <topology evidence="1">Single-pass membrane protein</topology>
    </subcellularLocation>
</comment>
<dbReference type="PROSITE" id="PS00232">
    <property type="entry name" value="CADHERIN_1"/>
    <property type="match status" value="5"/>
</dbReference>
<dbReference type="PANTHER" id="PTHR24025">
    <property type="entry name" value="DESMOGLEIN FAMILY MEMBER"/>
    <property type="match status" value="1"/>
</dbReference>
<keyword evidence="5 11" id="KW-0106">Calcium</keyword>
<dbReference type="InterPro" id="IPR050971">
    <property type="entry name" value="Cadherin-domain_protein"/>
</dbReference>
<evidence type="ECO:0000256" key="2">
    <source>
        <dbReference type="ARBA" id="ARBA00022536"/>
    </source>
</evidence>
<evidence type="ECO:0000313" key="14">
    <source>
        <dbReference type="WBParaSite" id="EN70_11787"/>
    </source>
</evidence>